<dbReference type="GO" id="GO:0000156">
    <property type="term" value="F:phosphorelay response regulator activity"/>
    <property type="evidence" value="ECO:0007669"/>
    <property type="project" value="InterPro"/>
</dbReference>
<feature type="domain" description="HTH LytTR-type" evidence="1">
    <location>
        <begin position="41"/>
        <end position="145"/>
    </location>
</feature>
<dbReference type="PANTHER" id="PTHR37299:SF4">
    <property type="entry name" value="TRANSCRIPTIONAL REGULATOR"/>
    <property type="match status" value="1"/>
</dbReference>
<dbReference type="Proteomes" id="UP000574276">
    <property type="component" value="Unassembled WGS sequence"/>
</dbReference>
<keyword evidence="3" id="KW-1185">Reference proteome</keyword>
<dbReference type="GO" id="GO:0003677">
    <property type="term" value="F:DNA binding"/>
    <property type="evidence" value="ECO:0007669"/>
    <property type="project" value="InterPro"/>
</dbReference>
<reference evidence="2 3" key="1">
    <citation type="submission" date="2020-07" db="EMBL/GenBank/DDBJ databases">
        <title>Characterization and genome sequencing of isolate MD1, a novel member within the family Lachnospiraceae.</title>
        <authorList>
            <person name="Rettenmaier R."/>
            <person name="Di Bello L."/>
            <person name="Zinser C."/>
            <person name="Scheitz K."/>
            <person name="Liebl W."/>
            <person name="Zverlov V."/>
        </authorList>
    </citation>
    <scope>NUCLEOTIDE SEQUENCE [LARGE SCALE GENOMIC DNA]</scope>
    <source>
        <strain evidence="2 3">MD1</strain>
    </source>
</reference>
<dbReference type="PROSITE" id="PS50930">
    <property type="entry name" value="HTH_LYTTR"/>
    <property type="match status" value="1"/>
</dbReference>
<dbReference type="Pfam" id="PF04397">
    <property type="entry name" value="LytTR"/>
    <property type="match status" value="1"/>
</dbReference>
<organism evidence="2 3">
    <name type="scientific">Variimorphobacter saccharofermentans</name>
    <dbReference type="NCBI Taxonomy" id="2755051"/>
    <lineage>
        <taxon>Bacteria</taxon>
        <taxon>Bacillati</taxon>
        <taxon>Bacillota</taxon>
        <taxon>Clostridia</taxon>
        <taxon>Lachnospirales</taxon>
        <taxon>Lachnospiraceae</taxon>
        <taxon>Variimorphobacter</taxon>
    </lineage>
</organism>
<proteinExistence type="predicted"/>
<evidence type="ECO:0000313" key="3">
    <source>
        <dbReference type="Proteomes" id="UP000574276"/>
    </source>
</evidence>
<sequence length="146" mass="17036">MRIQINENSNMEDTEIIINCKRMNQDISKIIAMLRVLDLKLTGMKDGQTYILDASKILYIDTVDKKTFFYTEKDVFETPLKLYELEEQLEEHDFFRAGKSCIINFNQIRALKADLDGRILVTMNNNEKLYVSRQYAGIIKSKLGVK</sequence>
<dbReference type="Gene3D" id="2.40.50.1020">
    <property type="entry name" value="LytTr DNA-binding domain"/>
    <property type="match status" value="1"/>
</dbReference>
<dbReference type="EMBL" id="JACEGA010000001">
    <property type="protein sequence ID" value="MBB2184437.1"/>
    <property type="molecule type" value="Genomic_DNA"/>
</dbReference>
<accession>A0A839K516</accession>
<comment type="caution">
    <text evidence="2">The sequence shown here is derived from an EMBL/GenBank/DDBJ whole genome shotgun (WGS) entry which is preliminary data.</text>
</comment>
<evidence type="ECO:0000313" key="2">
    <source>
        <dbReference type="EMBL" id="MBB2184437.1"/>
    </source>
</evidence>
<dbReference type="RefSeq" id="WP_228354014.1">
    <property type="nucleotide sequence ID" value="NZ_JACEGA010000001.1"/>
</dbReference>
<dbReference type="AlphaFoldDB" id="A0A839K516"/>
<dbReference type="InterPro" id="IPR007492">
    <property type="entry name" value="LytTR_DNA-bd_dom"/>
</dbReference>
<protein>
    <submittedName>
        <fullName evidence="2">LytTR family transcriptional regulator</fullName>
    </submittedName>
</protein>
<gene>
    <name evidence="2" type="ORF">H0486_16270</name>
</gene>
<dbReference type="PANTHER" id="PTHR37299">
    <property type="entry name" value="TRANSCRIPTIONAL REGULATOR-RELATED"/>
    <property type="match status" value="1"/>
</dbReference>
<dbReference type="InterPro" id="IPR046947">
    <property type="entry name" value="LytR-like"/>
</dbReference>
<evidence type="ECO:0000259" key="1">
    <source>
        <dbReference type="PROSITE" id="PS50930"/>
    </source>
</evidence>
<name>A0A839K516_9FIRM</name>
<dbReference type="SMART" id="SM00850">
    <property type="entry name" value="LytTR"/>
    <property type="match status" value="1"/>
</dbReference>